<dbReference type="Proteomes" id="UP000280417">
    <property type="component" value="Unassembled WGS sequence"/>
</dbReference>
<gene>
    <name evidence="2" type="ORF">DRJ04_04570</name>
</gene>
<dbReference type="Gene3D" id="2.40.33.20">
    <property type="entry name" value="PK beta-barrel domain-like"/>
    <property type="match status" value="1"/>
</dbReference>
<evidence type="ECO:0000259" key="1">
    <source>
        <dbReference type="PROSITE" id="PS51340"/>
    </source>
</evidence>
<evidence type="ECO:0000313" key="3">
    <source>
        <dbReference type="Proteomes" id="UP000280417"/>
    </source>
</evidence>
<reference evidence="2 3" key="1">
    <citation type="submission" date="2018-06" db="EMBL/GenBank/DDBJ databases">
        <title>Extensive metabolic versatility and redundancy in microbially diverse, dynamic hydrothermal sediments.</title>
        <authorList>
            <person name="Dombrowski N."/>
            <person name="Teske A."/>
            <person name="Baker B.J."/>
        </authorList>
    </citation>
    <scope>NUCLEOTIDE SEQUENCE [LARGE SCALE GENOMIC DNA]</scope>
    <source>
        <strain evidence="2">B3_G15</strain>
    </source>
</reference>
<proteinExistence type="predicted"/>
<dbReference type="EMBL" id="QMQA01000104">
    <property type="protein sequence ID" value="RLE13307.1"/>
    <property type="molecule type" value="Genomic_DNA"/>
</dbReference>
<accession>A0A662DFP4</accession>
<dbReference type="AlphaFoldDB" id="A0A662DFP4"/>
<dbReference type="PANTHER" id="PTHR36930:SF1">
    <property type="entry name" value="MOSC DOMAIN-CONTAINING PROTEIN"/>
    <property type="match status" value="1"/>
</dbReference>
<sequence>MGEIFSVNISSRKGTSKSPIEKAYIAKDFGVKGDAHFGFSHRQVSLLSWEDIEEQNCYIKEGKFDIKELKPGDFAENITTRGIDLSCLKIGDKIKMGREVVLEVTQIGKKCHDLCEISKKIGKCIMPKQGIFARVLRGGWVRKGDPIFVVKDENRHNNGK</sequence>
<dbReference type="PROSITE" id="PS51340">
    <property type="entry name" value="MOSC"/>
    <property type="match status" value="1"/>
</dbReference>
<name>A0A662DFP4_UNCAE</name>
<dbReference type="GO" id="GO:0030170">
    <property type="term" value="F:pyridoxal phosphate binding"/>
    <property type="evidence" value="ECO:0007669"/>
    <property type="project" value="InterPro"/>
</dbReference>
<evidence type="ECO:0000313" key="2">
    <source>
        <dbReference type="EMBL" id="RLE13307.1"/>
    </source>
</evidence>
<feature type="domain" description="MOSC" evidence="1">
    <location>
        <begin position="17"/>
        <end position="150"/>
    </location>
</feature>
<dbReference type="InterPro" id="IPR011037">
    <property type="entry name" value="Pyrv_Knase-like_insert_dom_sf"/>
</dbReference>
<dbReference type="GO" id="GO:0003824">
    <property type="term" value="F:catalytic activity"/>
    <property type="evidence" value="ECO:0007669"/>
    <property type="project" value="InterPro"/>
</dbReference>
<dbReference type="PANTHER" id="PTHR36930">
    <property type="entry name" value="METAL-SULFUR CLUSTER BIOSYNTHESIS PROTEINS YUAD-RELATED"/>
    <property type="match status" value="1"/>
</dbReference>
<comment type="caution">
    <text evidence="2">The sequence shown here is derived from an EMBL/GenBank/DDBJ whole genome shotgun (WGS) entry which is preliminary data.</text>
</comment>
<organism evidence="2 3">
    <name type="scientific">Aerophobetes bacterium</name>
    <dbReference type="NCBI Taxonomy" id="2030807"/>
    <lineage>
        <taxon>Bacteria</taxon>
        <taxon>Candidatus Aerophobota</taxon>
    </lineage>
</organism>
<dbReference type="GO" id="GO:0030151">
    <property type="term" value="F:molybdenum ion binding"/>
    <property type="evidence" value="ECO:0007669"/>
    <property type="project" value="InterPro"/>
</dbReference>
<dbReference type="SUPFAM" id="SSF50800">
    <property type="entry name" value="PK beta-barrel domain-like"/>
    <property type="match status" value="1"/>
</dbReference>
<dbReference type="Pfam" id="PF03473">
    <property type="entry name" value="MOSC"/>
    <property type="match status" value="1"/>
</dbReference>
<protein>
    <submittedName>
        <fullName evidence="2">MOSC domain-containing protein</fullName>
    </submittedName>
</protein>
<dbReference type="InterPro" id="IPR052716">
    <property type="entry name" value="MOSC_domain"/>
</dbReference>
<dbReference type="InterPro" id="IPR005302">
    <property type="entry name" value="MoCF_Sase_C"/>
</dbReference>